<proteinExistence type="predicted"/>
<evidence type="ECO:0000313" key="2">
    <source>
        <dbReference type="EMBL" id="AFA40708.1"/>
    </source>
</evidence>
<dbReference type="Proteomes" id="UP000009062">
    <property type="component" value="Chromosome"/>
</dbReference>
<organism evidence="2 3">
    <name type="scientific">Pyrobaculum oguniense (strain DSM 13380 / JCM 10595 / TE7)</name>
    <dbReference type="NCBI Taxonomy" id="698757"/>
    <lineage>
        <taxon>Archaea</taxon>
        <taxon>Thermoproteota</taxon>
        <taxon>Thermoprotei</taxon>
        <taxon>Thermoproteales</taxon>
        <taxon>Thermoproteaceae</taxon>
        <taxon>Pyrobaculum</taxon>
    </lineage>
</organism>
<keyword evidence="3" id="KW-1185">Reference proteome</keyword>
<sequence>MEKVKVTRNYQITIPATIRGALGIKEGDVLEVYLRGEEIVLRKAKTSRPRIRLGRRLTLEEIEGAIDRGEGGC</sequence>
<dbReference type="InterPro" id="IPR007159">
    <property type="entry name" value="SpoVT-AbrB_dom"/>
</dbReference>
<dbReference type="InterPro" id="IPR052975">
    <property type="entry name" value="Repressor-like_regulatory"/>
</dbReference>
<dbReference type="PROSITE" id="PS51740">
    <property type="entry name" value="SPOVT_ABRB"/>
    <property type="match status" value="1"/>
</dbReference>
<reference evidence="2 3" key="1">
    <citation type="journal article" date="2012" name="Stand. Genomic Sci.">
        <title>Complete genome sequence of Pyrobaculum oguniense.</title>
        <authorList>
            <person name="Bernick D.L."/>
            <person name="Karplus K."/>
            <person name="Lui L.M."/>
            <person name="Coker J.K."/>
            <person name="Murphy J.N."/>
            <person name="Chan P.P."/>
            <person name="Cozen A.E."/>
            <person name="Lowe T.M."/>
        </authorList>
    </citation>
    <scope>NUCLEOTIDE SEQUENCE [LARGE SCALE GENOMIC DNA]</scope>
    <source>
        <strain evidence="2 3">TE7</strain>
    </source>
</reference>
<dbReference type="SUPFAM" id="SSF89447">
    <property type="entry name" value="AbrB/MazE/MraZ-like"/>
    <property type="match status" value="1"/>
</dbReference>
<dbReference type="Gene3D" id="2.10.260.10">
    <property type="match status" value="1"/>
</dbReference>
<dbReference type="SMART" id="SM00966">
    <property type="entry name" value="SpoVT_AbrB"/>
    <property type="match status" value="1"/>
</dbReference>
<protein>
    <submittedName>
        <fullName evidence="2">Looped-hinge helix DNA binding domain, AbrB family</fullName>
    </submittedName>
</protein>
<dbReference type="KEGG" id="pog:Pogu_2681"/>
<name>H6QDT8_PYROT</name>
<dbReference type="HOGENOM" id="CLU_158484_9_3_2"/>
<dbReference type="AlphaFoldDB" id="H6QDT8"/>
<evidence type="ECO:0000313" key="3">
    <source>
        <dbReference type="Proteomes" id="UP000009062"/>
    </source>
</evidence>
<dbReference type="EMBL" id="CP003316">
    <property type="protein sequence ID" value="AFA40708.1"/>
    <property type="molecule type" value="Genomic_DNA"/>
</dbReference>
<dbReference type="NCBIfam" id="TIGR01439">
    <property type="entry name" value="lp_hng_hel_AbrB"/>
    <property type="match status" value="1"/>
</dbReference>
<feature type="domain" description="SpoVT-AbrB" evidence="1">
    <location>
        <begin position="1"/>
        <end position="46"/>
    </location>
</feature>
<accession>H6QDT8</accession>
<dbReference type="InterPro" id="IPR037914">
    <property type="entry name" value="SpoVT-AbrB_sf"/>
</dbReference>
<gene>
    <name evidence="2" type="ordered locus">Pogu_2681</name>
</gene>
<dbReference type="eggNOG" id="arCOG00815">
    <property type="taxonomic scope" value="Archaea"/>
</dbReference>
<evidence type="ECO:0000259" key="1">
    <source>
        <dbReference type="PROSITE" id="PS51740"/>
    </source>
</evidence>
<dbReference type="Pfam" id="PF04014">
    <property type="entry name" value="MazE_antitoxin"/>
    <property type="match status" value="1"/>
</dbReference>
<dbReference type="STRING" id="698757.Pogu_2681"/>
<dbReference type="GO" id="GO:0003677">
    <property type="term" value="F:DNA binding"/>
    <property type="evidence" value="ECO:0007669"/>
    <property type="project" value="InterPro"/>
</dbReference>
<dbReference type="PANTHER" id="PTHR34860">
    <property type="entry name" value="REPRESSOR-LIKE PROTEIN SSO7C3"/>
    <property type="match status" value="1"/>
</dbReference>
<dbReference type="PANTHER" id="PTHR34860:SF6">
    <property type="entry name" value="REPRESSOR-LIKE PROTEIN SSO7C3"/>
    <property type="match status" value="1"/>
</dbReference>